<name>A0A1J5QL21_9ZZZZ</name>
<accession>A0A1J5QL21</accession>
<proteinExistence type="predicted"/>
<sequence length="287" mass="30787">MVDHDGAAGRQAHFARKGRLDLVFDLEAREQRHFVAVQFDARHIARHHVVHELHGLFVDFRGVDQDFADIGLEIIADGADHQTAFLVDQEGALLQGGGAFNRGPQLQQVIQVPLQFFQVAADAGGTGDHAHAGGDFQLRHDVAQFVAVFTLDAARNAAAARIVGHQYEVAAGQADERGEGSALVAAFVLVHLDDQFLAFAQRFLDAGAAVGVALEIAACHFLERQKAVAIGAVIDKAGFEGRLDAGDDALVDVALALFLAGVLDIEIDQFLPVDNGDTELFSLCRIK</sequence>
<dbReference type="EMBL" id="MLJW01001030">
    <property type="protein sequence ID" value="OIQ80660.1"/>
    <property type="molecule type" value="Genomic_DNA"/>
</dbReference>
<protein>
    <submittedName>
        <fullName evidence="1">Uncharacterized protein</fullName>
    </submittedName>
</protein>
<gene>
    <name evidence="1" type="ORF">GALL_375750</name>
</gene>
<dbReference type="AntiFam" id="ANF00132">
    <property type="entry name" value="Shadow ORF (opposite rne)"/>
</dbReference>
<reference evidence="1" key="1">
    <citation type="submission" date="2016-10" db="EMBL/GenBank/DDBJ databases">
        <title>Sequence of Gallionella enrichment culture.</title>
        <authorList>
            <person name="Poehlein A."/>
            <person name="Muehling M."/>
            <person name="Daniel R."/>
        </authorList>
    </citation>
    <scope>NUCLEOTIDE SEQUENCE</scope>
</reference>
<dbReference type="AlphaFoldDB" id="A0A1J5QL21"/>
<comment type="caution">
    <text evidence="1">The sequence shown here is derived from an EMBL/GenBank/DDBJ whole genome shotgun (WGS) entry which is preliminary data.</text>
</comment>
<evidence type="ECO:0000313" key="1">
    <source>
        <dbReference type="EMBL" id="OIQ80660.1"/>
    </source>
</evidence>
<organism evidence="1">
    <name type="scientific">mine drainage metagenome</name>
    <dbReference type="NCBI Taxonomy" id="410659"/>
    <lineage>
        <taxon>unclassified sequences</taxon>
        <taxon>metagenomes</taxon>
        <taxon>ecological metagenomes</taxon>
    </lineage>
</organism>